<gene>
    <name evidence="2" type="ORF">ECRASSUSDP1_LOCUS15963</name>
</gene>
<dbReference type="Proteomes" id="UP001295684">
    <property type="component" value="Unassembled WGS sequence"/>
</dbReference>
<feature type="compositionally biased region" description="Basic and acidic residues" evidence="1">
    <location>
        <begin position="1"/>
        <end position="50"/>
    </location>
</feature>
<comment type="caution">
    <text evidence="2">The sequence shown here is derived from an EMBL/GenBank/DDBJ whole genome shotgun (WGS) entry which is preliminary data.</text>
</comment>
<name>A0AAD1XL01_EUPCR</name>
<dbReference type="EMBL" id="CAMPGE010016027">
    <property type="protein sequence ID" value="CAI2374607.1"/>
    <property type="molecule type" value="Genomic_DNA"/>
</dbReference>
<dbReference type="AlphaFoldDB" id="A0AAD1XL01"/>
<proteinExistence type="predicted"/>
<evidence type="ECO:0000256" key="1">
    <source>
        <dbReference type="SAM" id="MobiDB-lite"/>
    </source>
</evidence>
<evidence type="ECO:0000313" key="2">
    <source>
        <dbReference type="EMBL" id="CAI2374607.1"/>
    </source>
</evidence>
<evidence type="ECO:0000313" key="3">
    <source>
        <dbReference type="Proteomes" id="UP001295684"/>
    </source>
</evidence>
<organism evidence="2 3">
    <name type="scientific">Euplotes crassus</name>
    <dbReference type="NCBI Taxonomy" id="5936"/>
    <lineage>
        <taxon>Eukaryota</taxon>
        <taxon>Sar</taxon>
        <taxon>Alveolata</taxon>
        <taxon>Ciliophora</taxon>
        <taxon>Intramacronucleata</taxon>
        <taxon>Spirotrichea</taxon>
        <taxon>Hypotrichia</taxon>
        <taxon>Euplotida</taxon>
        <taxon>Euplotidae</taxon>
        <taxon>Moneuplotes</taxon>
    </lineage>
</organism>
<accession>A0AAD1XL01</accession>
<keyword evidence="3" id="KW-1185">Reference proteome</keyword>
<feature type="region of interest" description="Disordered" evidence="1">
    <location>
        <begin position="1"/>
        <end position="52"/>
    </location>
</feature>
<protein>
    <submittedName>
        <fullName evidence="2">Uncharacterized protein</fullName>
    </submittedName>
</protein>
<reference evidence="2" key="1">
    <citation type="submission" date="2023-07" db="EMBL/GenBank/DDBJ databases">
        <authorList>
            <consortium name="AG Swart"/>
            <person name="Singh M."/>
            <person name="Singh A."/>
            <person name="Seah K."/>
            <person name="Emmerich C."/>
        </authorList>
    </citation>
    <scope>NUCLEOTIDE SEQUENCE</scope>
    <source>
        <strain evidence="2">DP1</strain>
    </source>
</reference>
<sequence length="214" mass="24590">MTDKKYLPKIRDYLGHTNKSDGTEKIENPFDRFSNSDDKQRKPRPWKYDEESGLAPTRVKKLNRQTFDGPEFSSPIAYSIIPKSTSIHSQHQGNLTKFENKCTKSLSMQYLQSETAEKIISNTLPGYLICLLKKCGSMTEKSIKFCMTASGDFIKLKKVNGIPYTSDPERAIRGALYSRGLFIKDEQGNWSIIKDRCTQYFDEEVEKNCKKICN</sequence>